<evidence type="ECO:0008006" key="10">
    <source>
        <dbReference type="Google" id="ProtNLM"/>
    </source>
</evidence>
<evidence type="ECO:0000256" key="2">
    <source>
        <dbReference type="ARBA" id="ARBA00022475"/>
    </source>
</evidence>
<feature type="transmembrane region" description="Helical" evidence="7">
    <location>
        <begin position="6"/>
        <end position="29"/>
    </location>
</feature>
<keyword evidence="5 7" id="KW-0472">Membrane</keyword>
<evidence type="ECO:0000256" key="6">
    <source>
        <dbReference type="SAM" id="MobiDB-lite"/>
    </source>
</evidence>
<dbReference type="RefSeq" id="WP_241714082.1">
    <property type="nucleotide sequence ID" value="NZ_JALBUF010000005.1"/>
</dbReference>
<reference evidence="8" key="1">
    <citation type="submission" date="2022-03" db="EMBL/GenBank/DDBJ databases">
        <title>Draft Genome Sequence of Firmicute Strain S0AB, a Heterotrophic Iron/Sulfur-Oxidizing Extreme Acidophile.</title>
        <authorList>
            <person name="Vergara E."/>
            <person name="Pakostova E."/>
            <person name="Johnson D.B."/>
            <person name="Holmes D.S."/>
        </authorList>
    </citation>
    <scope>NUCLEOTIDE SEQUENCE</scope>
    <source>
        <strain evidence="8">S0AB</strain>
    </source>
</reference>
<evidence type="ECO:0000256" key="4">
    <source>
        <dbReference type="ARBA" id="ARBA00022989"/>
    </source>
</evidence>
<dbReference type="Proteomes" id="UP001139263">
    <property type="component" value="Unassembled WGS sequence"/>
</dbReference>
<protein>
    <recommendedName>
        <fullName evidence="10">Flagellar protein</fullName>
    </recommendedName>
</protein>
<keyword evidence="2" id="KW-1003">Cell membrane</keyword>
<proteinExistence type="predicted"/>
<dbReference type="Pfam" id="PF04347">
    <property type="entry name" value="FliO"/>
    <property type="match status" value="1"/>
</dbReference>
<gene>
    <name evidence="8" type="ORF">MM817_01883</name>
</gene>
<organism evidence="8 9">
    <name type="scientific">Sulfoacidibacillus ferrooxidans</name>
    <dbReference type="NCBI Taxonomy" id="2005001"/>
    <lineage>
        <taxon>Bacteria</taxon>
        <taxon>Bacillati</taxon>
        <taxon>Bacillota</taxon>
        <taxon>Bacilli</taxon>
        <taxon>Bacillales</taxon>
        <taxon>Alicyclobacillaceae</taxon>
        <taxon>Sulfoacidibacillus</taxon>
    </lineage>
</organism>
<dbReference type="InterPro" id="IPR022781">
    <property type="entry name" value="Flagellar_biosynth_FliO"/>
</dbReference>
<evidence type="ECO:0000256" key="1">
    <source>
        <dbReference type="ARBA" id="ARBA00004236"/>
    </source>
</evidence>
<dbReference type="GO" id="GO:0016020">
    <property type="term" value="C:membrane"/>
    <property type="evidence" value="ECO:0007669"/>
    <property type="project" value="InterPro"/>
</dbReference>
<dbReference type="GO" id="GO:0044781">
    <property type="term" value="P:bacterial-type flagellum organization"/>
    <property type="evidence" value="ECO:0007669"/>
    <property type="project" value="InterPro"/>
</dbReference>
<dbReference type="AlphaFoldDB" id="A0A9X1V9B5"/>
<evidence type="ECO:0000256" key="3">
    <source>
        <dbReference type="ARBA" id="ARBA00022692"/>
    </source>
</evidence>
<dbReference type="EMBL" id="JALBUF010000005">
    <property type="protein sequence ID" value="MCI0183600.1"/>
    <property type="molecule type" value="Genomic_DNA"/>
</dbReference>
<evidence type="ECO:0000256" key="7">
    <source>
        <dbReference type="SAM" id="Phobius"/>
    </source>
</evidence>
<keyword evidence="9" id="KW-1185">Reference proteome</keyword>
<keyword evidence="3 7" id="KW-0812">Transmembrane</keyword>
<sequence length="174" mass="19693">MSGFASVAELMISLLFIIALAVVSIRLLGKKALALSSNRYVRVVAAQSLGQNKSLHTVIVDEKTVLLVGVGTHVELVARFDDEQLAEKLSHGGRENDLQGSRLYPSFSWLISLWKQKRTSETHSQDPDFGEYLRERFEHVQMRRQDVLREKEPSERSDGAQVREDDAVDSEQKR</sequence>
<keyword evidence="4 7" id="KW-1133">Transmembrane helix</keyword>
<comment type="caution">
    <text evidence="8">The sequence shown here is derived from an EMBL/GenBank/DDBJ whole genome shotgun (WGS) entry which is preliminary data.</text>
</comment>
<accession>A0A9X1V9B5</accession>
<name>A0A9X1V9B5_9BACL</name>
<comment type="subcellular location">
    <subcellularLocation>
        <location evidence="1">Cell membrane</location>
    </subcellularLocation>
</comment>
<evidence type="ECO:0000256" key="5">
    <source>
        <dbReference type="ARBA" id="ARBA00023136"/>
    </source>
</evidence>
<evidence type="ECO:0000313" key="8">
    <source>
        <dbReference type="EMBL" id="MCI0183600.1"/>
    </source>
</evidence>
<evidence type="ECO:0000313" key="9">
    <source>
        <dbReference type="Proteomes" id="UP001139263"/>
    </source>
</evidence>
<feature type="region of interest" description="Disordered" evidence="6">
    <location>
        <begin position="144"/>
        <end position="174"/>
    </location>
</feature>